<dbReference type="EMBL" id="QKWP01000530">
    <property type="protein sequence ID" value="RIB18606.1"/>
    <property type="molecule type" value="Genomic_DNA"/>
</dbReference>
<organism evidence="12 13">
    <name type="scientific">Gigaspora rosea</name>
    <dbReference type="NCBI Taxonomy" id="44941"/>
    <lineage>
        <taxon>Eukaryota</taxon>
        <taxon>Fungi</taxon>
        <taxon>Fungi incertae sedis</taxon>
        <taxon>Mucoromycota</taxon>
        <taxon>Glomeromycotina</taxon>
        <taxon>Glomeromycetes</taxon>
        <taxon>Diversisporales</taxon>
        <taxon>Gigasporaceae</taxon>
        <taxon>Gigaspora</taxon>
    </lineage>
</organism>
<evidence type="ECO:0000256" key="5">
    <source>
        <dbReference type="ARBA" id="ARBA00022679"/>
    </source>
</evidence>
<evidence type="ECO:0000259" key="11">
    <source>
        <dbReference type="Pfam" id="PF20659"/>
    </source>
</evidence>
<proteinExistence type="inferred from homology"/>
<evidence type="ECO:0000313" key="13">
    <source>
        <dbReference type="Proteomes" id="UP000266673"/>
    </source>
</evidence>
<dbReference type="Pfam" id="PF20659">
    <property type="entry name" value="MS_C"/>
    <property type="match status" value="1"/>
</dbReference>
<dbReference type="UniPathway" id="UPA00703">
    <property type="reaction ID" value="UER00720"/>
</dbReference>
<comment type="catalytic activity">
    <reaction evidence="6 8">
        <text>glyoxylate + acetyl-CoA + H2O = (S)-malate + CoA + H(+)</text>
        <dbReference type="Rhea" id="RHEA:18181"/>
        <dbReference type="ChEBI" id="CHEBI:15377"/>
        <dbReference type="ChEBI" id="CHEBI:15378"/>
        <dbReference type="ChEBI" id="CHEBI:15589"/>
        <dbReference type="ChEBI" id="CHEBI:36655"/>
        <dbReference type="ChEBI" id="CHEBI:57287"/>
        <dbReference type="ChEBI" id="CHEBI:57288"/>
        <dbReference type="EC" id="2.3.3.9"/>
    </reaction>
</comment>
<dbReference type="STRING" id="44941.A0A397VH27"/>
<evidence type="ECO:0000313" key="12">
    <source>
        <dbReference type="EMBL" id="RIB18606.1"/>
    </source>
</evidence>
<evidence type="ECO:0000256" key="6">
    <source>
        <dbReference type="ARBA" id="ARBA00047918"/>
    </source>
</evidence>
<gene>
    <name evidence="12" type="ORF">C2G38_2184182</name>
</gene>
<dbReference type="SUPFAM" id="SSF51645">
    <property type="entry name" value="Malate synthase G"/>
    <property type="match status" value="1"/>
</dbReference>
<protein>
    <recommendedName>
        <fullName evidence="2 8">Malate synthase</fullName>
        <ecNumber evidence="2 8">2.3.3.9</ecNumber>
    </recommendedName>
</protein>
<keyword evidence="5 8" id="KW-0808">Transferase</keyword>
<sequence>MSHNSVPGVTILAPVNDTQAQILSPGALEFLAKLQRAFNPTRKSLLQRRALRQQELDRGVLPDFLPETAHIREDDTWRGAYPAPGLVDRRVEITGPVDRKMVINALNCGSSTYMADFEDSNAPTWENNIDGQVNLRDAIRGTISFTNPTNNKKYSLRKDGKLATLIVRPRGWHLEEKHILIDGTPTSASIFDFAMYFYHNAKKLIENGVGPYFYLPKMESHLEARLWNDIFNVAQDLLGVPRGTIRATVLIETILAAFEMDEIIYELREHSSGLNCGRWDYIFSVIKKFRYNPNFVLPDRADVTMTTPFMDAYVRLLIKTCHRRGVHAMGGMAAQIPIKNDQKANSAAIEKVRADKLREVKAGHDGTWVAHPDLVKVAMEIFNENLKTPNQIFVRRDDVSVTALDLLNTNVRGSITENGIRSNISVGLTYMESWLRGLGCVPINNLMEDAATAEISRSQLWQWARHKSRTAEGKTVTAEDLLKLLDEELVKLEKQLGPQKFGESKYGLAKRYLATQITGKEYSEFLTTLLYDEITTAYNKAKL</sequence>
<evidence type="ECO:0000259" key="10">
    <source>
        <dbReference type="Pfam" id="PF20656"/>
    </source>
</evidence>
<dbReference type="Pfam" id="PF20656">
    <property type="entry name" value="MS_N"/>
    <property type="match status" value="1"/>
</dbReference>
<dbReference type="InterPro" id="IPR019830">
    <property type="entry name" value="Malate_synthase_CS"/>
</dbReference>
<evidence type="ECO:0000256" key="1">
    <source>
        <dbReference type="ARBA" id="ARBA00006394"/>
    </source>
</evidence>
<dbReference type="InterPro" id="IPR001465">
    <property type="entry name" value="Malate_synthase_TIM"/>
</dbReference>
<evidence type="ECO:0000256" key="4">
    <source>
        <dbReference type="ARBA" id="ARBA00022532"/>
    </source>
</evidence>
<feature type="domain" description="Malate synthase N-terminal" evidence="10">
    <location>
        <begin position="8"/>
        <end position="70"/>
    </location>
</feature>
<dbReference type="InterPro" id="IPR048356">
    <property type="entry name" value="MS_N"/>
</dbReference>
<dbReference type="AlphaFoldDB" id="A0A397VH27"/>
<dbReference type="PANTHER" id="PTHR42902:SF1">
    <property type="entry name" value="MALATE SYNTHASE 1-RELATED"/>
    <property type="match status" value="1"/>
</dbReference>
<dbReference type="GO" id="GO:0006099">
    <property type="term" value="P:tricarboxylic acid cycle"/>
    <property type="evidence" value="ECO:0007669"/>
    <property type="project" value="UniProtKB-KW"/>
</dbReference>
<evidence type="ECO:0000256" key="7">
    <source>
        <dbReference type="PIRSR" id="PIRSR001363-1"/>
    </source>
</evidence>
<evidence type="ECO:0000256" key="8">
    <source>
        <dbReference type="RuleBase" id="RU000555"/>
    </source>
</evidence>
<dbReference type="InterPro" id="IPR046363">
    <property type="entry name" value="MS_N_TIM-barrel_dom"/>
</dbReference>
<name>A0A397VH27_9GLOM</name>
<dbReference type="GO" id="GO:0006097">
    <property type="term" value="P:glyoxylate cycle"/>
    <property type="evidence" value="ECO:0007669"/>
    <property type="project" value="UniProtKB-UniPathway"/>
</dbReference>
<keyword evidence="4 8" id="KW-0816">Tricarboxylic acid cycle</keyword>
<dbReference type="FunFam" id="3.20.20.360:FF:000001">
    <property type="entry name" value="Malate synthase"/>
    <property type="match status" value="1"/>
</dbReference>
<dbReference type="InterPro" id="IPR011076">
    <property type="entry name" value="Malate_synth_sf"/>
</dbReference>
<evidence type="ECO:0000259" key="9">
    <source>
        <dbReference type="Pfam" id="PF01274"/>
    </source>
</evidence>
<dbReference type="InterPro" id="IPR048355">
    <property type="entry name" value="MS_C"/>
</dbReference>
<dbReference type="PROSITE" id="PS00510">
    <property type="entry name" value="MALATE_SYNTHASE"/>
    <property type="match status" value="1"/>
</dbReference>
<dbReference type="NCBIfam" id="TIGR01344">
    <property type="entry name" value="malate_syn_A"/>
    <property type="match status" value="1"/>
</dbReference>
<accession>A0A397VH27</accession>
<dbReference type="FunFam" id="1.20.1220.12:FF:000001">
    <property type="entry name" value="Malate synthase"/>
    <property type="match status" value="1"/>
</dbReference>
<comment type="caution">
    <text evidence="12">The sequence shown here is derived from an EMBL/GenBank/DDBJ whole genome shotgun (WGS) entry which is preliminary data.</text>
</comment>
<dbReference type="GO" id="GO:0004474">
    <property type="term" value="F:malate synthase activity"/>
    <property type="evidence" value="ECO:0007669"/>
    <property type="project" value="UniProtKB-EC"/>
</dbReference>
<comment type="pathway">
    <text evidence="8">Carbohydrate metabolism; glyoxylate cycle; (S)-malate from isocitrate: step 2/2.</text>
</comment>
<keyword evidence="3 8" id="KW-0329">Glyoxylate bypass</keyword>
<dbReference type="Pfam" id="PF01274">
    <property type="entry name" value="MS_TIM-barrel"/>
    <property type="match status" value="1"/>
</dbReference>
<dbReference type="Proteomes" id="UP000266673">
    <property type="component" value="Unassembled WGS sequence"/>
</dbReference>
<dbReference type="EC" id="2.3.3.9" evidence="2 8"/>
<feature type="domain" description="Malate synthase TIM barrel" evidence="9">
    <location>
        <begin position="164"/>
        <end position="408"/>
    </location>
</feature>
<keyword evidence="13" id="KW-1185">Reference proteome</keyword>
<feature type="active site" description="Proton acceptor" evidence="7">
    <location>
        <position position="168"/>
    </location>
</feature>
<reference evidence="12 13" key="1">
    <citation type="submission" date="2018-06" db="EMBL/GenBank/DDBJ databases">
        <title>Comparative genomics reveals the genomic features of Rhizophagus irregularis, R. cerebriforme, R. diaphanum and Gigaspora rosea, and their symbiotic lifestyle signature.</title>
        <authorList>
            <person name="Morin E."/>
            <person name="San Clemente H."/>
            <person name="Chen E.C.H."/>
            <person name="De La Providencia I."/>
            <person name="Hainaut M."/>
            <person name="Kuo A."/>
            <person name="Kohler A."/>
            <person name="Murat C."/>
            <person name="Tang N."/>
            <person name="Roy S."/>
            <person name="Loubradou J."/>
            <person name="Henrissat B."/>
            <person name="Grigoriev I.V."/>
            <person name="Corradi N."/>
            <person name="Roux C."/>
            <person name="Martin F.M."/>
        </authorList>
    </citation>
    <scope>NUCLEOTIDE SEQUENCE [LARGE SCALE GENOMIC DNA]</scope>
    <source>
        <strain evidence="12 13">DAOM 194757</strain>
    </source>
</reference>
<dbReference type="PIRSF" id="PIRSF001363">
    <property type="entry name" value="Malate_synth"/>
    <property type="match status" value="1"/>
</dbReference>
<dbReference type="Gene3D" id="3.20.20.360">
    <property type="entry name" value="Malate synthase, domain 3"/>
    <property type="match status" value="1"/>
</dbReference>
<dbReference type="Gene3D" id="1.20.1220.12">
    <property type="entry name" value="Malate synthase, domain III"/>
    <property type="match status" value="1"/>
</dbReference>
<dbReference type="PANTHER" id="PTHR42902">
    <property type="entry name" value="MALATE SYNTHASE"/>
    <property type="match status" value="1"/>
</dbReference>
<evidence type="ECO:0000256" key="2">
    <source>
        <dbReference type="ARBA" id="ARBA00012636"/>
    </source>
</evidence>
<feature type="domain" description="Malate synthase C-terminal" evidence="11">
    <location>
        <begin position="415"/>
        <end position="534"/>
    </location>
</feature>
<dbReference type="GO" id="GO:0005782">
    <property type="term" value="C:peroxisomal matrix"/>
    <property type="evidence" value="ECO:0007669"/>
    <property type="project" value="TreeGrafter"/>
</dbReference>
<dbReference type="InterPro" id="IPR044856">
    <property type="entry name" value="Malate_synth_C_sf"/>
</dbReference>
<dbReference type="CDD" id="cd00727">
    <property type="entry name" value="malate_synt_A"/>
    <property type="match status" value="1"/>
</dbReference>
<dbReference type="InterPro" id="IPR006252">
    <property type="entry name" value="Malate_synthA"/>
</dbReference>
<feature type="active site" description="Proton donor" evidence="7">
    <location>
        <position position="449"/>
    </location>
</feature>
<evidence type="ECO:0000256" key="3">
    <source>
        <dbReference type="ARBA" id="ARBA00022435"/>
    </source>
</evidence>
<dbReference type="OrthoDB" id="186072at2759"/>
<comment type="similarity">
    <text evidence="1 8">Belongs to the malate synthase family.</text>
</comment>